<accession>A0A0M2XKC1</accession>
<evidence type="ECO:0000259" key="2">
    <source>
        <dbReference type="Pfam" id="PF03795"/>
    </source>
</evidence>
<evidence type="ECO:0000313" key="6">
    <source>
        <dbReference type="Proteomes" id="UP001558353"/>
    </source>
</evidence>
<feature type="domain" description="YCII-related" evidence="2">
    <location>
        <begin position="4"/>
        <end position="86"/>
    </location>
</feature>
<name>A0A0M2XKC1_9CORY</name>
<dbReference type="GeneID" id="95321651"/>
<keyword evidence="6" id="KW-1185">Reference proteome</keyword>
<dbReference type="RefSeq" id="WP_046650446.1">
    <property type="nucleotide sequence ID" value="NZ_CP032788.1"/>
</dbReference>
<comment type="similarity">
    <text evidence="1">Belongs to the YciI family.</text>
</comment>
<reference evidence="3 6" key="2">
    <citation type="journal article" date="2024" name="Fungal Genet. Biol.">
        <title>The porcine skin microbiome exhibits broad fungal antagonism.</title>
        <authorList>
            <person name="De La Cruz K.F."/>
            <person name="Townsend E.C."/>
            <person name="Alex Cheong J.Z."/>
            <person name="Salamzade R."/>
            <person name="Liu A."/>
            <person name="Sandstrom S."/>
            <person name="Davila E."/>
            <person name="Huang L."/>
            <person name="Xu K.H."/>
            <person name="Wu S.Y."/>
            <person name="Meudt J.J."/>
            <person name="Shanmuganayagam D."/>
            <person name="Gibson A.L.F."/>
            <person name="Kalan L.R."/>
        </authorList>
    </citation>
    <scope>NUCLEOTIDE SEQUENCE [LARGE SCALE GENOMIC DNA]</scope>
    <source>
        <strain evidence="3 6">LK2569</strain>
    </source>
</reference>
<dbReference type="InterPro" id="IPR005545">
    <property type="entry name" value="YCII"/>
</dbReference>
<dbReference type="EMBL" id="JABAGA010000001">
    <property type="protein sequence ID" value="NMF08329.1"/>
    <property type="molecule type" value="Genomic_DNA"/>
</dbReference>
<proteinExistence type="inferred from homology"/>
<sequence length="94" mass="10440">MTIYAVSYRYDPTDPRIAEARPDHRAFIAVLKDEGKIIGSGPHPDAEGGALIVIRVDDGEDPASVMDADPFHVRGVLDDRAIREWNPVINVWDD</sequence>
<dbReference type="AlphaFoldDB" id="A0A0M2XKC1"/>
<dbReference type="Proteomes" id="UP001558353">
    <property type="component" value="Unassembled WGS sequence"/>
</dbReference>
<evidence type="ECO:0000313" key="5">
    <source>
        <dbReference type="Proteomes" id="UP000589552"/>
    </source>
</evidence>
<dbReference type="OrthoDB" id="8968203at2"/>
<evidence type="ECO:0000313" key="3">
    <source>
        <dbReference type="EMBL" id="MEX3529038.1"/>
    </source>
</evidence>
<reference evidence="3" key="3">
    <citation type="submission" date="2024-01" db="EMBL/GenBank/DDBJ databases">
        <authorList>
            <person name="De La Cruz K.F."/>
            <person name="Townsend E.C."/>
            <person name="Salamzade R."/>
            <person name="Kalan L.R."/>
        </authorList>
    </citation>
    <scope>NUCLEOTIDE SEQUENCE</scope>
    <source>
        <strain evidence="3">LK2569</strain>
    </source>
</reference>
<organism evidence="4 5">
    <name type="scientific">Corynebacterium xerosis</name>
    <dbReference type="NCBI Taxonomy" id="1725"/>
    <lineage>
        <taxon>Bacteria</taxon>
        <taxon>Bacillati</taxon>
        <taxon>Actinomycetota</taxon>
        <taxon>Actinomycetes</taxon>
        <taxon>Mycobacteriales</taxon>
        <taxon>Corynebacteriaceae</taxon>
        <taxon>Corynebacterium</taxon>
    </lineage>
</organism>
<protein>
    <submittedName>
        <fullName evidence="4">YciI family protein</fullName>
    </submittedName>
</protein>
<comment type="caution">
    <text evidence="4">The sequence shown here is derived from an EMBL/GenBank/DDBJ whole genome shotgun (WGS) entry which is preliminary data.</text>
</comment>
<dbReference type="EMBL" id="JAYWMA010000008">
    <property type="protein sequence ID" value="MEX3529038.1"/>
    <property type="molecule type" value="Genomic_DNA"/>
</dbReference>
<dbReference type="SUPFAM" id="SSF54909">
    <property type="entry name" value="Dimeric alpha+beta barrel"/>
    <property type="match status" value="1"/>
</dbReference>
<evidence type="ECO:0000256" key="1">
    <source>
        <dbReference type="ARBA" id="ARBA00007689"/>
    </source>
</evidence>
<reference evidence="4 5" key="1">
    <citation type="submission" date="2020-04" db="EMBL/GenBank/DDBJ databases">
        <authorList>
            <person name="Hitch T.C.A."/>
            <person name="Wylensek D."/>
            <person name="Clavel T."/>
        </authorList>
    </citation>
    <scope>NUCLEOTIDE SEQUENCE [LARGE SCALE GENOMIC DNA]</scope>
    <source>
        <strain evidence="4 5">BL-383-APC-2I</strain>
    </source>
</reference>
<dbReference type="Pfam" id="PF03795">
    <property type="entry name" value="YCII"/>
    <property type="match status" value="1"/>
</dbReference>
<dbReference type="Gene3D" id="3.30.70.1060">
    <property type="entry name" value="Dimeric alpha+beta barrel"/>
    <property type="match status" value="1"/>
</dbReference>
<dbReference type="Proteomes" id="UP000589552">
    <property type="component" value="Unassembled WGS sequence"/>
</dbReference>
<dbReference type="InterPro" id="IPR011008">
    <property type="entry name" value="Dimeric_a/b-barrel"/>
</dbReference>
<evidence type="ECO:0000313" key="4">
    <source>
        <dbReference type="EMBL" id="NMF08329.1"/>
    </source>
</evidence>
<gene>
    <name evidence="4" type="ORF">HF852_01685</name>
    <name evidence="3" type="ORF">VVR64_08200</name>
</gene>